<dbReference type="Gene3D" id="3.40.395.10">
    <property type="entry name" value="Adenoviral Proteinase, Chain A"/>
    <property type="match status" value="1"/>
</dbReference>
<feature type="compositionally biased region" description="Pro residues" evidence="2">
    <location>
        <begin position="256"/>
        <end position="265"/>
    </location>
</feature>
<comment type="caution">
    <text evidence="3">The sequence shown here is derived from an EMBL/GenBank/DDBJ whole genome shotgun (WGS) entry which is preliminary data.</text>
</comment>
<feature type="compositionally biased region" description="Basic and acidic residues" evidence="2">
    <location>
        <begin position="123"/>
        <end position="135"/>
    </location>
</feature>
<evidence type="ECO:0000256" key="2">
    <source>
        <dbReference type="SAM" id="MobiDB-lite"/>
    </source>
</evidence>
<evidence type="ECO:0000313" key="4">
    <source>
        <dbReference type="Proteomes" id="UP000289738"/>
    </source>
</evidence>
<name>A0A445ADR2_ARAHY</name>
<protein>
    <recommendedName>
        <fullName evidence="5">Ubiquitin-like protease family profile domain-containing protein</fullName>
    </recommendedName>
</protein>
<feature type="region of interest" description="Disordered" evidence="2">
    <location>
        <begin position="123"/>
        <end position="181"/>
    </location>
</feature>
<gene>
    <name evidence="3" type="ORF">Ahy_B02g058068</name>
</gene>
<dbReference type="AlphaFoldDB" id="A0A445ADR2"/>
<proteinExistence type="predicted"/>
<dbReference type="Proteomes" id="UP000289738">
    <property type="component" value="Chromosome B02"/>
</dbReference>
<feature type="compositionally biased region" description="Basic residues" evidence="2">
    <location>
        <begin position="137"/>
        <end position="147"/>
    </location>
</feature>
<feature type="compositionally biased region" description="Polar residues" evidence="2">
    <location>
        <begin position="196"/>
        <end position="211"/>
    </location>
</feature>
<evidence type="ECO:0008006" key="5">
    <source>
        <dbReference type="Google" id="ProtNLM"/>
    </source>
</evidence>
<feature type="region of interest" description="Disordered" evidence="2">
    <location>
        <begin position="195"/>
        <end position="218"/>
    </location>
</feature>
<reference evidence="3 4" key="1">
    <citation type="submission" date="2019-01" db="EMBL/GenBank/DDBJ databases">
        <title>Sequencing of cultivated peanut Arachis hypogaea provides insights into genome evolution and oil improvement.</title>
        <authorList>
            <person name="Chen X."/>
        </authorList>
    </citation>
    <scope>NUCLEOTIDE SEQUENCE [LARGE SCALE GENOMIC DNA]</scope>
    <source>
        <strain evidence="4">cv. Fuhuasheng</strain>
        <tissue evidence="3">Leaves</tissue>
    </source>
</reference>
<evidence type="ECO:0000256" key="1">
    <source>
        <dbReference type="SAM" id="Coils"/>
    </source>
</evidence>
<organism evidence="3 4">
    <name type="scientific">Arachis hypogaea</name>
    <name type="common">Peanut</name>
    <dbReference type="NCBI Taxonomy" id="3818"/>
    <lineage>
        <taxon>Eukaryota</taxon>
        <taxon>Viridiplantae</taxon>
        <taxon>Streptophyta</taxon>
        <taxon>Embryophyta</taxon>
        <taxon>Tracheophyta</taxon>
        <taxon>Spermatophyta</taxon>
        <taxon>Magnoliopsida</taxon>
        <taxon>eudicotyledons</taxon>
        <taxon>Gunneridae</taxon>
        <taxon>Pentapetalae</taxon>
        <taxon>rosids</taxon>
        <taxon>fabids</taxon>
        <taxon>Fabales</taxon>
        <taxon>Fabaceae</taxon>
        <taxon>Papilionoideae</taxon>
        <taxon>50 kb inversion clade</taxon>
        <taxon>dalbergioids sensu lato</taxon>
        <taxon>Dalbergieae</taxon>
        <taxon>Pterocarpus clade</taxon>
        <taxon>Arachis</taxon>
    </lineage>
</organism>
<keyword evidence="4" id="KW-1185">Reference proteome</keyword>
<feature type="region of interest" description="Disordered" evidence="2">
    <location>
        <begin position="250"/>
        <end position="271"/>
    </location>
</feature>
<dbReference type="EMBL" id="SDMP01000012">
    <property type="protein sequence ID" value="RYR24564.1"/>
    <property type="molecule type" value="Genomic_DNA"/>
</dbReference>
<evidence type="ECO:0000313" key="3">
    <source>
        <dbReference type="EMBL" id="RYR24564.1"/>
    </source>
</evidence>
<feature type="coiled-coil region" evidence="1">
    <location>
        <begin position="46"/>
        <end position="73"/>
    </location>
</feature>
<sequence length="547" mass="62746">MIIYFHLAKNKEKKGEKKAAVPWVSNWNREQLVSRIRAEIDDHMGIVKMAEIKKKLKEMKEKEKKEEKKKNQVLPLRMIRQRLMLMFPLSLSRKKTQKNLQGNNPKGDQKNGIQKEEANFRGFQFKEHKSEESLPVKKQKTSKKIHTSAKSVNCLRRTQPRKRKHVIEDSSSEEENHSYDGMPEVSVATETDPLFQGQTEQSSVNKPSDSIFSREEESLSDPAQQQIIVFRLSSQPLDIVLIQLYLPSSQTTSESPVPPFEPSPPTERDPAPEASAVALLMMARTASYVPKELPLPSFSLGLTDSSQEETQTQEGVAQAEAQVVKSPETTILIEELDVLVEKIAKSGEKKTPDFPEGKTLPTEKQTVGQTFDKFETPVRRNLMSAEMKEKCYLWTTRIRTYANDSTDEYDSICTLNAQQPLVLSRVHFASLKDTSYIEVDIVTAMCLILNQQNIKRFEEEIYCLPPNIVNMAIGNHPNGEFLQPKSKKPFNVEDYPMFIPFLDRKKLASHPYIFALVCYSNHWWIWWLIKSPKHENNIVVNISPNEI</sequence>
<keyword evidence="1" id="KW-0175">Coiled coil</keyword>
<accession>A0A445ADR2</accession>